<dbReference type="Proteomes" id="UP000799750">
    <property type="component" value="Unassembled WGS sequence"/>
</dbReference>
<organism evidence="2 3">
    <name type="scientific">Lophium mytilinum</name>
    <dbReference type="NCBI Taxonomy" id="390894"/>
    <lineage>
        <taxon>Eukaryota</taxon>
        <taxon>Fungi</taxon>
        <taxon>Dikarya</taxon>
        <taxon>Ascomycota</taxon>
        <taxon>Pezizomycotina</taxon>
        <taxon>Dothideomycetes</taxon>
        <taxon>Pleosporomycetidae</taxon>
        <taxon>Mytilinidiales</taxon>
        <taxon>Mytilinidiaceae</taxon>
        <taxon>Lophium</taxon>
    </lineage>
</organism>
<keyword evidence="1" id="KW-0812">Transmembrane</keyword>
<protein>
    <submittedName>
        <fullName evidence="2">Uncharacterized protein</fullName>
    </submittedName>
</protein>
<name>A0A6A6RF03_9PEZI</name>
<gene>
    <name evidence="2" type="ORF">BU16DRAFT_576349</name>
</gene>
<keyword evidence="1" id="KW-0472">Membrane</keyword>
<evidence type="ECO:0000313" key="2">
    <source>
        <dbReference type="EMBL" id="KAF2502320.1"/>
    </source>
</evidence>
<dbReference type="EMBL" id="MU004181">
    <property type="protein sequence ID" value="KAF2502320.1"/>
    <property type="molecule type" value="Genomic_DNA"/>
</dbReference>
<dbReference type="AlphaFoldDB" id="A0A6A6RF03"/>
<evidence type="ECO:0000313" key="3">
    <source>
        <dbReference type="Proteomes" id="UP000799750"/>
    </source>
</evidence>
<feature type="transmembrane region" description="Helical" evidence="1">
    <location>
        <begin position="323"/>
        <end position="346"/>
    </location>
</feature>
<evidence type="ECO:0000256" key="1">
    <source>
        <dbReference type="SAM" id="Phobius"/>
    </source>
</evidence>
<proteinExistence type="predicted"/>
<keyword evidence="1" id="KW-1133">Transmembrane helix</keyword>
<keyword evidence="3" id="KW-1185">Reference proteome</keyword>
<sequence>MLPRHVNIAVGTAISVVSLPQISLFPKELTPSYNGSADYRAITDTTWTNNPRTTSQGLSSILNVTYVDLSTGYGVIAWAPLLSSTFALYEALGGSGPLANLARSSTSATLLSKAPYVAPICGDWYPGSVDAEDNFIEFKSSTGPFHTNTTYRQAIESLNVTDASVPGIFWLKPPERYREEFSVLAFLVLKSPVNSNIYYVNCTVKAAWLPSTITYSRSEPPVAYPELSSWQNASSWDEIVSIDPSWVELASAADTTSLFAFNWTTFQDLFGPSFTTGPGLIAGLIATSMATSVTDFFGNTTLTNFTVDMSWSGMGYAAQSAPVIIAMCILFIYCVFVLSFILYSIWSGVSSNSWDSISEITALALNSKSPNGHTSAGIETIGIFREPVAILANKDESLEIVFEDKRTLGEYAKIERNKKY</sequence>
<accession>A0A6A6RF03</accession>
<dbReference type="OrthoDB" id="3938883at2759"/>
<reference evidence="2" key="1">
    <citation type="journal article" date="2020" name="Stud. Mycol.">
        <title>101 Dothideomycetes genomes: a test case for predicting lifestyles and emergence of pathogens.</title>
        <authorList>
            <person name="Haridas S."/>
            <person name="Albert R."/>
            <person name="Binder M."/>
            <person name="Bloem J."/>
            <person name="Labutti K."/>
            <person name="Salamov A."/>
            <person name="Andreopoulos B."/>
            <person name="Baker S."/>
            <person name="Barry K."/>
            <person name="Bills G."/>
            <person name="Bluhm B."/>
            <person name="Cannon C."/>
            <person name="Castanera R."/>
            <person name="Culley D."/>
            <person name="Daum C."/>
            <person name="Ezra D."/>
            <person name="Gonzalez J."/>
            <person name="Henrissat B."/>
            <person name="Kuo A."/>
            <person name="Liang C."/>
            <person name="Lipzen A."/>
            <person name="Lutzoni F."/>
            <person name="Magnuson J."/>
            <person name="Mondo S."/>
            <person name="Nolan M."/>
            <person name="Ohm R."/>
            <person name="Pangilinan J."/>
            <person name="Park H.-J."/>
            <person name="Ramirez L."/>
            <person name="Alfaro M."/>
            <person name="Sun H."/>
            <person name="Tritt A."/>
            <person name="Yoshinaga Y."/>
            <person name="Zwiers L.-H."/>
            <person name="Turgeon B."/>
            <person name="Goodwin S."/>
            <person name="Spatafora J."/>
            <person name="Crous P."/>
            <person name="Grigoriev I."/>
        </authorList>
    </citation>
    <scope>NUCLEOTIDE SEQUENCE</scope>
    <source>
        <strain evidence="2">CBS 269.34</strain>
    </source>
</reference>